<reference evidence="2 3" key="1">
    <citation type="submission" date="2016-10" db="EMBL/GenBank/DDBJ databases">
        <title>Arsenicibacter rosenii gen. nov., sp. nov., an efficient arsenic-methylating bacterium isolated from an arsenic-contaminated paddy soil.</title>
        <authorList>
            <person name="Huang K."/>
        </authorList>
    </citation>
    <scope>NUCLEOTIDE SEQUENCE [LARGE SCALE GENOMIC DNA]</scope>
    <source>
        <strain evidence="2 3">SM-1</strain>
    </source>
</reference>
<gene>
    <name evidence="2" type="ORF">BLX24_12255</name>
</gene>
<dbReference type="AlphaFoldDB" id="A0A1S2VJS4"/>
<evidence type="ECO:0000313" key="2">
    <source>
        <dbReference type="EMBL" id="OIN58983.1"/>
    </source>
</evidence>
<dbReference type="Gene3D" id="3.30.1150.10">
    <property type="match status" value="1"/>
</dbReference>
<keyword evidence="3" id="KW-1185">Reference proteome</keyword>
<name>A0A1S2VJS4_9BACT</name>
<evidence type="ECO:0008006" key="4">
    <source>
        <dbReference type="Google" id="ProtNLM"/>
    </source>
</evidence>
<dbReference type="SUPFAM" id="SSF74653">
    <property type="entry name" value="TolA/TonB C-terminal domain"/>
    <property type="match status" value="1"/>
</dbReference>
<dbReference type="Proteomes" id="UP000181790">
    <property type="component" value="Unassembled WGS sequence"/>
</dbReference>
<proteinExistence type="predicted"/>
<evidence type="ECO:0000313" key="3">
    <source>
        <dbReference type="Proteomes" id="UP000181790"/>
    </source>
</evidence>
<evidence type="ECO:0000256" key="1">
    <source>
        <dbReference type="SAM" id="SignalP"/>
    </source>
</evidence>
<protein>
    <recommendedName>
        <fullName evidence="4">TonB C-terminal domain-containing protein</fullName>
    </recommendedName>
</protein>
<sequence length="120" mass="13328">MKKVLALTGCMVLLMAGAYATPRHTPVKNAEPKEAKAMLEKQLSTYISCPEELQQTNRNGVVVIQFNVSDEGRISKLVVHSGNEAVNTNLIKQLTGRKVNLPDVDPEHTYTARLHFNVEK</sequence>
<dbReference type="OrthoDB" id="961964at2"/>
<comment type="caution">
    <text evidence="2">The sequence shown here is derived from an EMBL/GenBank/DDBJ whole genome shotgun (WGS) entry which is preliminary data.</text>
</comment>
<keyword evidence="1" id="KW-0732">Signal</keyword>
<accession>A0A1S2VJS4</accession>
<feature type="signal peptide" evidence="1">
    <location>
        <begin position="1"/>
        <end position="20"/>
    </location>
</feature>
<feature type="chain" id="PRO_5010291534" description="TonB C-terminal domain-containing protein" evidence="1">
    <location>
        <begin position="21"/>
        <end position="120"/>
    </location>
</feature>
<organism evidence="2 3">
    <name type="scientific">Arsenicibacter rosenii</name>
    <dbReference type="NCBI Taxonomy" id="1750698"/>
    <lineage>
        <taxon>Bacteria</taxon>
        <taxon>Pseudomonadati</taxon>
        <taxon>Bacteroidota</taxon>
        <taxon>Cytophagia</taxon>
        <taxon>Cytophagales</taxon>
        <taxon>Spirosomataceae</taxon>
        <taxon>Arsenicibacter</taxon>
    </lineage>
</organism>
<dbReference type="EMBL" id="MORL01000005">
    <property type="protein sequence ID" value="OIN58983.1"/>
    <property type="molecule type" value="Genomic_DNA"/>
</dbReference>
<dbReference type="RefSeq" id="WP_071503434.1">
    <property type="nucleotide sequence ID" value="NZ_MORL01000005.1"/>
</dbReference>